<dbReference type="RefSeq" id="WP_309940635.1">
    <property type="nucleotide sequence ID" value="NZ_AP025306.1"/>
</dbReference>
<dbReference type="SUPFAM" id="SSF47240">
    <property type="entry name" value="Ferritin-like"/>
    <property type="match status" value="1"/>
</dbReference>
<feature type="domain" description="Iminophenyl-pyruvate dimer synthase" evidence="1">
    <location>
        <begin position="46"/>
        <end position="281"/>
    </location>
</feature>
<dbReference type="Proteomes" id="UP001185092">
    <property type="component" value="Unassembled WGS sequence"/>
</dbReference>
<dbReference type="CDD" id="cd00657">
    <property type="entry name" value="Ferritin_like"/>
    <property type="match status" value="1"/>
</dbReference>
<reference evidence="2" key="1">
    <citation type="submission" date="2023-07" db="EMBL/GenBank/DDBJ databases">
        <title>Genomic Encyclopedia of Type Strains, Phase IV (KMG-IV): sequencing the most valuable type-strain genomes for metagenomic binning, comparative biology and taxonomic classification.</title>
        <authorList>
            <person name="Goeker M."/>
        </authorList>
    </citation>
    <scope>NUCLEOTIDE SEQUENCE</scope>
    <source>
        <strain evidence="2">DSM 26174</strain>
    </source>
</reference>
<dbReference type="EMBL" id="JAVDQD010000005">
    <property type="protein sequence ID" value="MDR6240590.1"/>
    <property type="molecule type" value="Genomic_DNA"/>
</dbReference>
<keyword evidence="3" id="KW-1185">Reference proteome</keyword>
<dbReference type="InterPro" id="IPR026820">
    <property type="entry name" value="VioB/RebD_dom"/>
</dbReference>
<evidence type="ECO:0000259" key="1">
    <source>
        <dbReference type="Pfam" id="PF12902"/>
    </source>
</evidence>
<proteinExistence type="predicted"/>
<gene>
    <name evidence="2" type="ORF">HNQ88_003666</name>
</gene>
<comment type="caution">
    <text evidence="2">The sequence shown here is derived from an EMBL/GenBank/DDBJ whole genome shotgun (WGS) entry which is preliminary data.</text>
</comment>
<protein>
    <submittedName>
        <fullName evidence="2">Rubrerythrin</fullName>
    </submittedName>
</protein>
<accession>A0AAE3XQ63</accession>
<dbReference type="InterPro" id="IPR012347">
    <property type="entry name" value="Ferritin-like"/>
</dbReference>
<name>A0AAE3XQ63_9BACT</name>
<dbReference type="AlphaFoldDB" id="A0AAE3XQ63"/>
<organism evidence="2 3">
    <name type="scientific">Aureibacter tunicatorum</name>
    <dbReference type="NCBI Taxonomy" id="866807"/>
    <lineage>
        <taxon>Bacteria</taxon>
        <taxon>Pseudomonadati</taxon>
        <taxon>Bacteroidota</taxon>
        <taxon>Cytophagia</taxon>
        <taxon>Cytophagales</taxon>
        <taxon>Persicobacteraceae</taxon>
        <taxon>Aureibacter</taxon>
    </lineage>
</organism>
<dbReference type="Gene3D" id="1.20.1260.10">
    <property type="match status" value="1"/>
</dbReference>
<evidence type="ECO:0000313" key="3">
    <source>
        <dbReference type="Proteomes" id="UP001185092"/>
    </source>
</evidence>
<sequence>MSSNIKFNNIKLLEAISLDKKGMDLGNLATDKNLQQKIIHLLRHSLQNAIELEHATIPPYLTAQFTLFNTQNDVISKLIESVVVEEMLHLTIASNLLNAIGGHPVLNKKDFVPEYPGPLPGTVAEGLIVPLEKFSKELLEKVFMVIEEPEDPIIIKTELSKKGVKTSFIDDTLSQLNELIQKDSLTIGEFYDLIKKGLIIMNHITKGKVFCGDKAHQVVNPKWFSANELFAITDLDSALRAIDVIIDQGEGTSTDPFIKAEDNQPSINPEPAHYYRFQEIVKGYKLIADKDAPTGYAYAGPPIPFNGKVANMYANPKMEGYPKNSLAYANSNLFNYYYTNLLNCLHITFNGAPNQLSNAMGLMYSIRLYGLKLLSLPDPNNPGYVAGPSFQFITEDDLSDTELLEVRQNEKMHSHAKRRNRN</sequence>
<dbReference type="InterPro" id="IPR009078">
    <property type="entry name" value="Ferritin-like_SF"/>
</dbReference>
<evidence type="ECO:0000313" key="2">
    <source>
        <dbReference type="EMBL" id="MDR6240590.1"/>
    </source>
</evidence>
<dbReference type="PANTHER" id="PTHR34400">
    <property type="match status" value="1"/>
</dbReference>
<dbReference type="Pfam" id="PF12902">
    <property type="entry name" value="Ferritin-like"/>
    <property type="match status" value="1"/>
</dbReference>
<dbReference type="PANTHER" id="PTHR34400:SF4">
    <property type="entry name" value="MEMBRANE PROTEIN"/>
    <property type="match status" value="1"/>
</dbReference>